<evidence type="ECO:0000259" key="3">
    <source>
        <dbReference type="PROSITE" id="PS50119"/>
    </source>
</evidence>
<dbReference type="PROSITE" id="PS50119">
    <property type="entry name" value="ZF_BBOX"/>
    <property type="match status" value="1"/>
</dbReference>
<protein>
    <recommendedName>
        <fullName evidence="3">B box-type domain-containing protein</fullName>
    </recommendedName>
</protein>
<dbReference type="GO" id="GO:0061630">
    <property type="term" value="F:ubiquitin protein ligase activity"/>
    <property type="evidence" value="ECO:0007669"/>
    <property type="project" value="TreeGrafter"/>
</dbReference>
<feature type="domain" description="B box-type" evidence="3">
    <location>
        <begin position="15"/>
        <end position="55"/>
    </location>
</feature>
<evidence type="ECO:0000256" key="1">
    <source>
        <dbReference type="PROSITE-ProRule" id="PRU00024"/>
    </source>
</evidence>
<dbReference type="InterPro" id="IPR000315">
    <property type="entry name" value="Znf_B-box"/>
</dbReference>
<keyword evidence="2" id="KW-0175">Coiled coil</keyword>
<dbReference type="PANTHER" id="PTHR25462">
    <property type="entry name" value="BONUS, ISOFORM C-RELATED"/>
    <property type="match status" value="1"/>
</dbReference>
<keyword evidence="1" id="KW-0863">Zinc-finger</keyword>
<feature type="coiled-coil region" evidence="2">
    <location>
        <begin position="129"/>
        <end position="163"/>
    </location>
</feature>
<organism evidence="4 5">
    <name type="scientific">Magallana gigas</name>
    <name type="common">Pacific oyster</name>
    <name type="synonym">Crassostrea gigas</name>
    <dbReference type="NCBI Taxonomy" id="29159"/>
    <lineage>
        <taxon>Eukaryota</taxon>
        <taxon>Metazoa</taxon>
        <taxon>Spiralia</taxon>
        <taxon>Lophotrochozoa</taxon>
        <taxon>Mollusca</taxon>
        <taxon>Bivalvia</taxon>
        <taxon>Autobranchia</taxon>
        <taxon>Pteriomorphia</taxon>
        <taxon>Ostreida</taxon>
        <taxon>Ostreoidea</taxon>
        <taxon>Ostreidae</taxon>
        <taxon>Magallana</taxon>
    </lineage>
</organism>
<evidence type="ECO:0000313" key="4">
    <source>
        <dbReference type="EnsemblMetazoa" id="G16301.1:cds"/>
    </source>
</evidence>
<dbReference type="GO" id="GO:0008270">
    <property type="term" value="F:zinc ion binding"/>
    <property type="evidence" value="ECO:0007669"/>
    <property type="project" value="UniProtKB-KW"/>
</dbReference>
<keyword evidence="5" id="KW-1185">Reference proteome</keyword>
<dbReference type="Gene3D" id="3.30.160.60">
    <property type="entry name" value="Classic Zinc Finger"/>
    <property type="match status" value="1"/>
</dbReference>
<dbReference type="PANTHER" id="PTHR25462:SF291">
    <property type="entry name" value="E3 UBIQUITIN-PROTEIN LIGASE TRIM45"/>
    <property type="match status" value="1"/>
</dbReference>
<accession>A0A8W8J1C9</accession>
<dbReference type="SUPFAM" id="SSF57845">
    <property type="entry name" value="B-box zinc-binding domain"/>
    <property type="match status" value="1"/>
</dbReference>
<evidence type="ECO:0000256" key="2">
    <source>
        <dbReference type="SAM" id="Coils"/>
    </source>
</evidence>
<dbReference type="AlphaFoldDB" id="A0A8W8J1C9"/>
<reference evidence="4" key="1">
    <citation type="submission" date="2022-08" db="UniProtKB">
        <authorList>
            <consortium name="EnsemblMetazoa"/>
        </authorList>
    </citation>
    <scope>IDENTIFICATION</scope>
    <source>
        <strain evidence="4">05x7-T-G4-1.051#20</strain>
    </source>
</reference>
<dbReference type="Gene3D" id="2.120.10.30">
    <property type="entry name" value="TolB, C-terminal domain"/>
    <property type="match status" value="1"/>
</dbReference>
<evidence type="ECO:0000313" key="5">
    <source>
        <dbReference type="Proteomes" id="UP000005408"/>
    </source>
</evidence>
<keyword evidence="1" id="KW-0862">Zinc</keyword>
<sequence>IAAIFPEYQLGSPQEHIPACEKHNFRIDMTCEDCGKFICLQCAKTDHKDHDWKDISTAGNLRRGELKKTLSKVKEEDVTEIDKNIRKASKQMEDNKTCCDSEVVKLQKQFDAIISKLADINKNYMKKLSDNLERKNAEVSENILNLERRMKRVMDLVKFLEEDNSTMSDYSLIDNTRNLSNLLSDMDFYLEKGDYSERYKSGDISEGLLESMMGQTFDLDDFIVIETGSFQYGEKSIIFIEAINEDTCFLRGLNLDHIELVNRMNEKGTKISISVSDVCVTDNGDVYATDYYNRSIVRLSPSGSVSTVFSTAPLVPLGICQSTEGGLLVSLRDTESERYQLDSSSRRLVRHVTLNGDVICEYEFQEDGHTRLFTVPWRVKQSTNTDICVVNWTSESTGELMILSFTGSLKLVYRGQKLGKKFKPTDVVFDSHCNIIVTDTFNSKIHLLSPDGEFMKYLLTENGITYPVSMSFYKPTLWVGNYDGLVKLFQFNET</sequence>
<proteinExistence type="predicted"/>
<name>A0A8W8J1C9_MAGGI</name>
<dbReference type="SUPFAM" id="SSF63829">
    <property type="entry name" value="Calcium-dependent phosphotriesterase"/>
    <property type="match status" value="1"/>
</dbReference>
<dbReference type="Proteomes" id="UP000005408">
    <property type="component" value="Unassembled WGS sequence"/>
</dbReference>
<dbReference type="EnsemblMetazoa" id="G16301.1">
    <property type="protein sequence ID" value="G16301.1:cds"/>
    <property type="gene ID" value="G16301"/>
</dbReference>
<dbReference type="InterPro" id="IPR011042">
    <property type="entry name" value="6-blade_b-propeller_TolB-like"/>
</dbReference>
<dbReference type="InterPro" id="IPR047153">
    <property type="entry name" value="TRIM45/56/19-like"/>
</dbReference>
<keyword evidence="1" id="KW-0479">Metal-binding</keyword>